<sequence length="367" mass="42051">MTEVAAIPPQTVNNTVQTEGEYQDRFLEGSQRIVPYDLLEARGNAEKSDDPDAKTYRQAKELFRKGYELCMTIPRSLDDQVLEQHEEDIKTASETMVEAWIMDDKAAPMSERILILGQQYEKVLLKNIPEEEKEGFFVRDSLLFSAWILLVGRQFKHWYVDLEKALERDPKFSIAYFVLGSVYLSLENERENAIKNYKLYLQNGHPDTNDTVHALYALSVLVNHKKRKNEAHDYYIKAKATEERFKELYGTHTGLSETKHNAIVAHESESEAQHLISLYAPKKQPDQKLQQLIQSGVLNNSYPPNPKSCSNCAAAHVKDKPDTRLLACGACRSIWYCSRECQVTDFKSSHKNQCKKLQAANATTEQK</sequence>
<dbReference type="SUPFAM" id="SSF48452">
    <property type="entry name" value="TPR-like"/>
    <property type="match status" value="1"/>
</dbReference>
<dbReference type="Pfam" id="PF01753">
    <property type="entry name" value="zf-MYND"/>
    <property type="match status" value="1"/>
</dbReference>
<reference evidence="6 7" key="1">
    <citation type="submission" date="2024-04" db="EMBL/GenBank/DDBJ databases">
        <title>genome sequences of Mucor flavus KT1a and Helicostylum pulchrum KT1b strains isolated from the surface of a dry-aged beef.</title>
        <authorList>
            <person name="Toyotome T."/>
            <person name="Hosono M."/>
            <person name="Torimaru M."/>
            <person name="Fukuda K."/>
            <person name="Mikami N."/>
        </authorList>
    </citation>
    <scope>NUCLEOTIDE SEQUENCE [LARGE SCALE GENOMIC DNA]</scope>
    <source>
        <strain evidence="6 7">KT1a</strain>
    </source>
</reference>
<name>A0ABP9Z0I8_9FUNG</name>
<comment type="caution">
    <text evidence="6">The sequence shown here is derived from an EMBL/GenBank/DDBJ whole genome shotgun (WGS) entry which is preliminary data.</text>
</comment>
<dbReference type="Gene3D" id="1.25.40.10">
    <property type="entry name" value="Tetratricopeptide repeat domain"/>
    <property type="match status" value="1"/>
</dbReference>
<evidence type="ECO:0000256" key="1">
    <source>
        <dbReference type="ARBA" id="ARBA00022723"/>
    </source>
</evidence>
<dbReference type="PROSITE" id="PS01360">
    <property type="entry name" value="ZF_MYND_1"/>
    <property type="match status" value="1"/>
</dbReference>
<keyword evidence="3" id="KW-0862">Zinc</keyword>
<accession>A0ABP9Z0I8</accession>
<evidence type="ECO:0000313" key="7">
    <source>
        <dbReference type="Proteomes" id="UP001473302"/>
    </source>
</evidence>
<dbReference type="EMBL" id="BAABUK010000013">
    <property type="protein sequence ID" value="GAA5812634.1"/>
    <property type="molecule type" value="Genomic_DNA"/>
</dbReference>
<dbReference type="PROSITE" id="PS50865">
    <property type="entry name" value="ZF_MYND_2"/>
    <property type="match status" value="1"/>
</dbReference>
<keyword evidence="1" id="KW-0479">Metal-binding</keyword>
<gene>
    <name evidence="6" type="ORF">MFLAVUS_006091</name>
</gene>
<keyword evidence="7" id="KW-1185">Reference proteome</keyword>
<evidence type="ECO:0000313" key="6">
    <source>
        <dbReference type="EMBL" id="GAA5812634.1"/>
    </source>
</evidence>
<evidence type="ECO:0000256" key="3">
    <source>
        <dbReference type="ARBA" id="ARBA00022833"/>
    </source>
</evidence>
<protein>
    <recommendedName>
        <fullName evidence="5">MYND-type domain-containing protein</fullName>
    </recommendedName>
</protein>
<feature type="domain" description="MYND-type" evidence="5">
    <location>
        <begin position="309"/>
        <end position="354"/>
    </location>
</feature>
<evidence type="ECO:0000256" key="4">
    <source>
        <dbReference type="PROSITE-ProRule" id="PRU00134"/>
    </source>
</evidence>
<dbReference type="InterPro" id="IPR002893">
    <property type="entry name" value="Znf_MYND"/>
</dbReference>
<dbReference type="Proteomes" id="UP001473302">
    <property type="component" value="Unassembled WGS sequence"/>
</dbReference>
<organism evidence="6 7">
    <name type="scientific">Mucor flavus</name>
    <dbReference type="NCBI Taxonomy" id="439312"/>
    <lineage>
        <taxon>Eukaryota</taxon>
        <taxon>Fungi</taxon>
        <taxon>Fungi incertae sedis</taxon>
        <taxon>Mucoromycota</taxon>
        <taxon>Mucoromycotina</taxon>
        <taxon>Mucoromycetes</taxon>
        <taxon>Mucorales</taxon>
        <taxon>Mucorineae</taxon>
        <taxon>Mucoraceae</taxon>
        <taxon>Mucor</taxon>
    </lineage>
</organism>
<dbReference type="Gene3D" id="6.10.140.2220">
    <property type="match status" value="1"/>
</dbReference>
<dbReference type="SUPFAM" id="SSF144232">
    <property type="entry name" value="HIT/MYND zinc finger-like"/>
    <property type="match status" value="1"/>
</dbReference>
<proteinExistence type="predicted"/>
<dbReference type="InterPro" id="IPR011990">
    <property type="entry name" value="TPR-like_helical_dom_sf"/>
</dbReference>
<keyword evidence="2 4" id="KW-0863">Zinc-finger</keyword>
<evidence type="ECO:0000259" key="5">
    <source>
        <dbReference type="PROSITE" id="PS50865"/>
    </source>
</evidence>
<evidence type="ECO:0000256" key="2">
    <source>
        <dbReference type="ARBA" id="ARBA00022771"/>
    </source>
</evidence>